<sequence>MKMEKKGYKIIEDPKDGFLRIHPIPSDEDLKKYYEEEFYQSYQQFNDSSLEVQKAQKEFFDWRWGDIHRVLKKFFNEKDEKESLSIFDVGCGFSQALIYFKNQGYEVAGMEIAEEAVEYAKKEDINVIQGGIDDIDKVGAKYDVVLMLDVLEHLPGPADALKAIREKILNPSGMLVIDVPNDFNEFQKAADEVHHLDQWWFVPPNHINYFSVPSLQKLVSACGYEVFYCETTFPLELFLLMGDVYVGNSELGPKCHQKRVTFERTLRNSGREELLHQFYESLAKVGLGRQIVLFCYPKS</sequence>
<dbReference type="CDD" id="cd02440">
    <property type="entry name" value="AdoMet_MTases"/>
    <property type="match status" value="1"/>
</dbReference>
<dbReference type="GO" id="GO:0032259">
    <property type="term" value="P:methylation"/>
    <property type="evidence" value="ECO:0007669"/>
    <property type="project" value="UniProtKB-KW"/>
</dbReference>
<reference evidence="1" key="1">
    <citation type="journal article" date="2021" name="Microb. Physiol.">
        <title>Proteogenomic Insights into the Physiology of Marine, Sulfate-Reducing, Filamentous Desulfonema limicola and Desulfonema magnum.</title>
        <authorList>
            <person name="Schnaars V."/>
            <person name="Wohlbrand L."/>
            <person name="Scheve S."/>
            <person name="Hinrichs C."/>
            <person name="Reinhardt R."/>
            <person name="Rabus R."/>
        </authorList>
    </citation>
    <scope>NUCLEOTIDE SEQUENCE</scope>
    <source>
        <strain evidence="1">4be13</strain>
    </source>
</reference>
<dbReference type="InterPro" id="IPR029063">
    <property type="entry name" value="SAM-dependent_MTases_sf"/>
</dbReference>
<dbReference type="SUPFAM" id="SSF53335">
    <property type="entry name" value="S-adenosyl-L-methionine-dependent methyltransferases"/>
    <property type="match status" value="1"/>
</dbReference>
<evidence type="ECO:0000313" key="2">
    <source>
        <dbReference type="Proteomes" id="UP000663722"/>
    </source>
</evidence>
<dbReference type="Pfam" id="PF13489">
    <property type="entry name" value="Methyltransf_23"/>
    <property type="match status" value="1"/>
</dbReference>
<keyword evidence="1" id="KW-0489">Methyltransferase</keyword>
<dbReference type="EMBL" id="CP061800">
    <property type="protein sequence ID" value="QTA87905.1"/>
    <property type="molecule type" value="Genomic_DNA"/>
</dbReference>
<dbReference type="GO" id="GO:0008168">
    <property type="term" value="F:methyltransferase activity"/>
    <property type="evidence" value="ECO:0007669"/>
    <property type="project" value="UniProtKB-KW"/>
</dbReference>
<organism evidence="1 2">
    <name type="scientific">Desulfonema magnum</name>
    <dbReference type="NCBI Taxonomy" id="45655"/>
    <lineage>
        <taxon>Bacteria</taxon>
        <taxon>Pseudomonadati</taxon>
        <taxon>Thermodesulfobacteriota</taxon>
        <taxon>Desulfobacteria</taxon>
        <taxon>Desulfobacterales</taxon>
        <taxon>Desulfococcaceae</taxon>
        <taxon>Desulfonema</taxon>
    </lineage>
</organism>
<keyword evidence="1" id="KW-0808">Transferase</keyword>
<dbReference type="PANTHER" id="PTHR43861">
    <property type="entry name" value="TRANS-ACONITATE 2-METHYLTRANSFERASE-RELATED"/>
    <property type="match status" value="1"/>
</dbReference>
<proteinExistence type="predicted"/>
<dbReference type="Gene3D" id="3.40.50.150">
    <property type="entry name" value="Vaccinia Virus protein VP39"/>
    <property type="match status" value="1"/>
</dbReference>
<dbReference type="KEGG" id="dmm:dnm_039450"/>
<gene>
    <name evidence="1" type="ORF">dnm_039450</name>
</gene>
<accession>A0A975BLZ1</accession>
<dbReference type="RefSeq" id="WP_207682908.1">
    <property type="nucleotide sequence ID" value="NZ_CP061800.1"/>
</dbReference>
<protein>
    <submittedName>
        <fullName evidence="1">SAM-dependent DNA methylase domain-containing protein</fullName>
    </submittedName>
</protein>
<evidence type="ECO:0000313" key="1">
    <source>
        <dbReference type="EMBL" id="QTA87905.1"/>
    </source>
</evidence>
<dbReference type="AlphaFoldDB" id="A0A975BLZ1"/>
<dbReference type="Proteomes" id="UP000663722">
    <property type="component" value="Chromosome"/>
</dbReference>
<name>A0A975BLZ1_9BACT</name>
<keyword evidence="2" id="KW-1185">Reference proteome</keyword>